<evidence type="ECO:0008006" key="4">
    <source>
        <dbReference type="Google" id="ProtNLM"/>
    </source>
</evidence>
<gene>
    <name evidence="2" type="ORF">M1843_06745</name>
</gene>
<feature type="transmembrane region" description="Helical" evidence="1">
    <location>
        <begin position="50"/>
        <end position="78"/>
    </location>
</feature>
<keyword evidence="3" id="KW-1185">Reference proteome</keyword>
<proteinExistence type="predicted"/>
<keyword evidence="1" id="KW-0472">Membrane</keyword>
<evidence type="ECO:0000313" key="3">
    <source>
        <dbReference type="Proteomes" id="UP001651050"/>
    </source>
</evidence>
<dbReference type="EMBL" id="JALQCY010000002">
    <property type="protein sequence ID" value="MCK9793437.1"/>
    <property type="molecule type" value="Genomic_DNA"/>
</dbReference>
<dbReference type="Proteomes" id="UP001651050">
    <property type="component" value="Unassembled WGS sequence"/>
</dbReference>
<reference evidence="2 3" key="1">
    <citation type="submission" date="2022-02" db="EMBL/GenBank/DDBJ databases">
        <title>The car tank lid bacteriome: a reservoir of bacteria with potential in bioremediation of fuel.</title>
        <authorList>
            <person name="Vidal-Verdu A."/>
            <person name="Gomez-Martinez D."/>
            <person name="Latorre-Perez A."/>
            <person name="Pereto J."/>
            <person name="Porcar M."/>
        </authorList>
    </citation>
    <scope>NUCLEOTIDE SEQUENCE [LARGE SCALE GENOMIC DNA]</scope>
    <source>
        <strain evidence="2 3">4D.3</strain>
    </source>
</reference>
<name>A0ABT0J1R8_9MICO</name>
<evidence type="ECO:0000256" key="1">
    <source>
        <dbReference type="SAM" id="Phobius"/>
    </source>
</evidence>
<comment type="caution">
    <text evidence="2">The sequence shown here is derived from an EMBL/GenBank/DDBJ whole genome shotgun (WGS) entry which is preliminary data.</text>
</comment>
<evidence type="ECO:0000313" key="2">
    <source>
        <dbReference type="EMBL" id="MCK9793437.1"/>
    </source>
</evidence>
<dbReference type="Gene3D" id="1.20.1280.290">
    <property type="match status" value="1"/>
</dbReference>
<keyword evidence="1" id="KW-1133">Transmembrane helix</keyword>
<keyword evidence="1" id="KW-0812">Transmembrane</keyword>
<organism evidence="2 3">
    <name type="scientific">Isoptericola peretonis</name>
    <dbReference type="NCBI Taxonomy" id="2918523"/>
    <lineage>
        <taxon>Bacteria</taxon>
        <taxon>Bacillati</taxon>
        <taxon>Actinomycetota</taxon>
        <taxon>Actinomycetes</taxon>
        <taxon>Micrococcales</taxon>
        <taxon>Promicromonosporaceae</taxon>
        <taxon>Isoptericola</taxon>
    </lineage>
</organism>
<sequence length="102" mass="10843">MNLTAFAGVLSTVLFASANLPMVVKAVRSRDLASYSRVSLALANVGNVVYTIYVASLPFGPVWFLHGFYLVTTAVMLIMALRFRSVASPAEELGAASGADTR</sequence>
<accession>A0ABT0J1R8</accession>
<protein>
    <recommendedName>
        <fullName evidence="4">PQ loop repeat protein</fullName>
    </recommendedName>
</protein>
<dbReference type="RefSeq" id="WP_416343285.1">
    <property type="nucleotide sequence ID" value="NZ_JALQCY010000002.1"/>
</dbReference>